<sequence length="134" mass="15321">MKYKVMNFSKLFSLLLCISLLFSCSDSDDLTQEQEAERLSELFTEIENLASSVDCEDSSNWTFTPYGSKTCGGPVGFIAYSTVIDTRDFLNKIEEHRTQQENFNRKWGVFSDCSVPPQPKGIRCEEGKPVFEYE</sequence>
<name>A0ABS7XLH5_9FLAO</name>
<evidence type="ECO:0000256" key="1">
    <source>
        <dbReference type="SAM" id="SignalP"/>
    </source>
</evidence>
<organism evidence="2 3">
    <name type="scientific">Psychroflexus longus</name>
    <dbReference type="NCBI Taxonomy" id="2873596"/>
    <lineage>
        <taxon>Bacteria</taxon>
        <taxon>Pseudomonadati</taxon>
        <taxon>Bacteroidota</taxon>
        <taxon>Flavobacteriia</taxon>
        <taxon>Flavobacteriales</taxon>
        <taxon>Flavobacteriaceae</taxon>
        <taxon>Psychroflexus</taxon>
    </lineage>
</organism>
<evidence type="ECO:0000313" key="3">
    <source>
        <dbReference type="Proteomes" id="UP001199314"/>
    </source>
</evidence>
<reference evidence="3" key="1">
    <citation type="submission" date="2023-07" db="EMBL/GenBank/DDBJ databases">
        <title>Novel species isolated from saline lakes on Tibetan Plateau.</title>
        <authorList>
            <person name="Lu H."/>
        </authorList>
    </citation>
    <scope>NUCLEOTIDE SEQUENCE [LARGE SCALE GENOMIC DNA]</scope>
    <source>
        <strain evidence="3">CAK8W</strain>
    </source>
</reference>
<dbReference type="PROSITE" id="PS51257">
    <property type="entry name" value="PROKAR_LIPOPROTEIN"/>
    <property type="match status" value="1"/>
</dbReference>
<comment type="caution">
    <text evidence="2">The sequence shown here is derived from an EMBL/GenBank/DDBJ whole genome shotgun (WGS) entry which is preliminary data.</text>
</comment>
<feature type="chain" id="PRO_5046112035" evidence="1">
    <location>
        <begin position="28"/>
        <end position="134"/>
    </location>
</feature>
<feature type="signal peptide" evidence="1">
    <location>
        <begin position="1"/>
        <end position="27"/>
    </location>
</feature>
<evidence type="ECO:0000313" key="2">
    <source>
        <dbReference type="EMBL" id="MBZ9779620.1"/>
    </source>
</evidence>
<proteinExistence type="predicted"/>
<protein>
    <submittedName>
        <fullName evidence="2">Uncharacterized protein</fullName>
    </submittedName>
</protein>
<keyword evidence="3" id="KW-1185">Reference proteome</keyword>
<dbReference type="RefSeq" id="WP_224461958.1">
    <property type="nucleotide sequence ID" value="NZ_JAIQZE010000014.1"/>
</dbReference>
<dbReference type="Proteomes" id="UP001199314">
    <property type="component" value="Unassembled WGS sequence"/>
</dbReference>
<dbReference type="EMBL" id="JAIQZE010000014">
    <property type="protein sequence ID" value="MBZ9779620.1"/>
    <property type="molecule type" value="Genomic_DNA"/>
</dbReference>
<keyword evidence="1" id="KW-0732">Signal</keyword>
<accession>A0ABS7XLH5</accession>
<gene>
    <name evidence="2" type="ORF">LB452_11875</name>
</gene>